<protein>
    <submittedName>
        <fullName evidence="2">Uncharacterized protein</fullName>
    </submittedName>
</protein>
<evidence type="ECO:0000313" key="3">
    <source>
        <dbReference type="Proteomes" id="UP000030108"/>
    </source>
</evidence>
<sequence>MHTTRHSTSGRKHGETAPTPPLGIDSAETEASAASTRKSITSAAALASDSDAFVTWARMVKLVLTIQADIPVGARFDLIRNLKKRSNMFPAWLKNPLSDQFRYIPPGHIYWRDRLCTLIQPGKGPYSDDGRDDPCFPNAVCNVFQICQHQRMVQEEGLHSETDVRYLLDTLLACICEDGTDRSTHYFTERTLRLPDCTTDKAKVTTTMVDGAMAIRIADLEPYLSNSGLQQAVSTIVGASTQVLRVLHCPAEFKSVLSGENQMKMAMASALHQKKALGMLGQFVFGIFQHDRDFVQVNAGCWISKKASLLFIV</sequence>
<organism evidence="2 3">
    <name type="scientific">Rhizoctonia solani AG-3 Rhs1AP</name>
    <dbReference type="NCBI Taxonomy" id="1086054"/>
    <lineage>
        <taxon>Eukaryota</taxon>
        <taxon>Fungi</taxon>
        <taxon>Dikarya</taxon>
        <taxon>Basidiomycota</taxon>
        <taxon>Agaricomycotina</taxon>
        <taxon>Agaricomycetes</taxon>
        <taxon>Cantharellales</taxon>
        <taxon>Ceratobasidiaceae</taxon>
        <taxon>Rhizoctonia</taxon>
    </lineage>
</organism>
<proteinExistence type="predicted"/>
<dbReference type="Proteomes" id="UP000030108">
    <property type="component" value="Unassembled WGS sequence"/>
</dbReference>
<feature type="non-terminal residue" evidence="2">
    <location>
        <position position="313"/>
    </location>
</feature>
<feature type="region of interest" description="Disordered" evidence="1">
    <location>
        <begin position="1"/>
        <end position="33"/>
    </location>
</feature>
<gene>
    <name evidence="2" type="ORF">RSOL_432370</name>
</gene>
<dbReference type="EMBL" id="JATN01000314">
    <property type="protein sequence ID" value="EUC63892.1"/>
    <property type="molecule type" value="Genomic_DNA"/>
</dbReference>
<reference evidence="3" key="1">
    <citation type="journal article" date="2014" name="Genome Announc.">
        <title>Draft genome sequence of the plant-pathogenic soil fungus Rhizoctonia solani anastomosis group 3 strain Rhs1AP.</title>
        <authorList>
            <person name="Cubeta M.A."/>
            <person name="Thomas E."/>
            <person name="Dean R.A."/>
            <person name="Jabaji S."/>
            <person name="Neate S.M."/>
            <person name="Tavantzis S."/>
            <person name="Toda T."/>
            <person name="Vilgalys R."/>
            <person name="Bharathan N."/>
            <person name="Fedorova-Abrams N."/>
            <person name="Pakala S.B."/>
            <person name="Pakala S.M."/>
            <person name="Zafar N."/>
            <person name="Joardar V."/>
            <person name="Losada L."/>
            <person name="Nierman W.C."/>
        </authorList>
    </citation>
    <scope>NUCLEOTIDE SEQUENCE [LARGE SCALE GENOMIC DNA]</scope>
    <source>
        <strain evidence="3">AG-3</strain>
    </source>
</reference>
<feature type="compositionally biased region" description="Basic residues" evidence="1">
    <location>
        <begin position="1"/>
        <end position="11"/>
    </location>
</feature>
<evidence type="ECO:0000313" key="2">
    <source>
        <dbReference type="EMBL" id="EUC63892.1"/>
    </source>
</evidence>
<comment type="caution">
    <text evidence="2">The sequence shown here is derived from an EMBL/GenBank/DDBJ whole genome shotgun (WGS) entry which is preliminary data.</text>
</comment>
<name>X8JJE4_9AGAM</name>
<dbReference type="AlphaFoldDB" id="X8JJE4"/>
<accession>X8JJE4</accession>
<dbReference type="OrthoDB" id="3151515at2759"/>
<evidence type="ECO:0000256" key="1">
    <source>
        <dbReference type="SAM" id="MobiDB-lite"/>
    </source>
</evidence>